<accession>A0A2R5FQQ2</accession>
<dbReference type="InterPro" id="IPR029063">
    <property type="entry name" value="SAM-dependent_MTases_sf"/>
</dbReference>
<dbReference type="CDD" id="cd02440">
    <property type="entry name" value="AdoMet_MTases"/>
    <property type="match status" value="1"/>
</dbReference>
<dbReference type="InterPro" id="IPR013216">
    <property type="entry name" value="Methyltransf_11"/>
</dbReference>
<keyword evidence="2" id="KW-0808">Transferase</keyword>
<feature type="domain" description="Methyltransferase type 11" evidence="1">
    <location>
        <begin position="102"/>
        <end position="187"/>
    </location>
</feature>
<reference evidence="2 3" key="1">
    <citation type="submission" date="2017-06" db="EMBL/GenBank/DDBJ databases">
        <title>Genome sequencing of cyanobaciteial culture collection at National Institute for Environmental Studies (NIES).</title>
        <authorList>
            <person name="Hirose Y."/>
            <person name="Shimura Y."/>
            <person name="Fujisawa T."/>
            <person name="Nakamura Y."/>
            <person name="Kawachi M."/>
        </authorList>
    </citation>
    <scope>NUCLEOTIDE SEQUENCE [LARGE SCALE GENOMIC DNA]</scope>
    <source>
        <strain evidence="2 3">NIES-4072</strain>
    </source>
</reference>
<dbReference type="SUPFAM" id="SSF53335">
    <property type="entry name" value="S-adenosyl-L-methionine-dependent methyltransferases"/>
    <property type="match status" value="1"/>
</dbReference>
<protein>
    <submittedName>
        <fullName evidence="2">Putative methyltransferase Mb0229c</fullName>
        <ecNumber evidence="2">2.1.1.-</ecNumber>
    </submittedName>
</protein>
<comment type="caution">
    <text evidence="2">The sequence shown here is derived from an EMBL/GenBank/DDBJ whole genome shotgun (WGS) entry which is preliminary data.</text>
</comment>
<name>A0A2R5FQQ2_NOSCO</name>
<dbReference type="EMBL" id="BDUD01000001">
    <property type="protein sequence ID" value="GBG19828.1"/>
    <property type="molecule type" value="Genomic_DNA"/>
</dbReference>
<dbReference type="AlphaFoldDB" id="A0A2R5FQQ2"/>
<organism evidence="2 3">
    <name type="scientific">Nostoc commune NIES-4072</name>
    <dbReference type="NCBI Taxonomy" id="2005467"/>
    <lineage>
        <taxon>Bacteria</taxon>
        <taxon>Bacillati</taxon>
        <taxon>Cyanobacteriota</taxon>
        <taxon>Cyanophyceae</taxon>
        <taxon>Nostocales</taxon>
        <taxon>Nostocaceae</taxon>
        <taxon>Nostoc</taxon>
    </lineage>
</organism>
<dbReference type="GO" id="GO:0008757">
    <property type="term" value="F:S-adenosylmethionine-dependent methyltransferase activity"/>
    <property type="evidence" value="ECO:0007669"/>
    <property type="project" value="InterPro"/>
</dbReference>
<evidence type="ECO:0000259" key="1">
    <source>
        <dbReference type="Pfam" id="PF08241"/>
    </source>
</evidence>
<sequence>MKTAFFVDILHCVQKSPENKVCKGTLKLSDDKLTCDICNYQYRRVQGIPILKSESLESSDTWFEQMYANRSRTLELASNYLQHEREFMVQFVRQFNIQGPCLEIGCGVGLFADISPKFIGLEYSLESLFADGFESFNRICADARLIPMADSSVECIFSFNTLEHVPNVDLAFSEMERILKSGGLLVLKPAWHCTSYNTELIPVLPYSDLNFRQKLVKFLLSVLTSKLYKFFTKIPWRLWRRVNCSRNNPLSWKKLIPYHGELWSGGDSDAVASIDSHEAILFYQSRGYECISHSTVWKQITAGHDIVILRK</sequence>
<dbReference type="OrthoDB" id="9772751at2"/>
<dbReference type="EC" id="2.1.1.-" evidence="2"/>
<evidence type="ECO:0000313" key="2">
    <source>
        <dbReference type="EMBL" id="GBG19828.1"/>
    </source>
</evidence>
<proteinExistence type="predicted"/>
<keyword evidence="3" id="KW-1185">Reference proteome</keyword>
<dbReference type="Gene3D" id="3.40.50.150">
    <property type="entry name" value="Vaccinia Virus protein VP39"/>
    <property type="match status" value="1"/>
</dbReference>
<dbReference type="RefSeq" id="WP_109009579.1">
    <property type="nucleotide sequence ID" value="NZ_BDUD01000001.1"/>
</dbReference>
<dbReference type="GO" id="GO:0032259">
    <property type="term" value="P:methylation"/>
    <property type="evidence" value="ECO:0007669"/>
    <property type="project" value="UniProtKB-KW"/>
</dbReference>
<dbReference type="Pfam" id="PF08241">
    <property type="entry name" value="Methyltransf_11"/>
    <property type="match status" value="1"/>
</dbReference>
<gene>
    <name evidence="2" type="ORF">NIES4072_34970</name>
</gene>
<evidence type="ECO:0000313" key="3">
    <source>
        <dbReference type="Proteomes" id="UP000245124"/>
    </source>
</evidence>
<keyword evidence="2" id="KW-0489">Methyltransferase</keyword>
<dbReference type="Proteomes" id="UP000245124">
    <property type="component" value="Unassembled WGS sequence"/>
</dbReference>